<proteinExistence type="predicted"/>
<evidence type="ECO:0000313" key="3">
    <source>
        <dbReference type="Proteomes" id="UP000185568"/>
    </source>
</evidence>
<dbReference type="PANTHER" id="PTHR38032">
    <property type="entry name" value="POLYMERASE-RELATED"/>
    <property type="match status" value="1"/>
</dbReference>
<organism evidence="2 3">
    <name type="scientific">Domibacillus antri</name>
    <dbReference type="NCBI Taxonomy" id="1714264"/>
    <lineage>
        <taxon>Bacteria</taxon>
        <taxon>Bacillati</taxon>
        <taxon>Bacillota</taxon>
        <taxon>Bacilli</taxon>
        <taxon>Bacillales</taxon>
        <taxon>Bacillaceae</taxon>
        <taxon>Domibacillus</taxon>
    </lineage>
</organism>
<dbReference type="OrthoDB" id="1279at2"/>
<dbReference type="Pfam" id="PF03961">
    <property type="entry name" value="FapA"/>
    <property type="match status" value="1"/>
</dbReference>
<dbReference type="Proteomes" id="UP000185568">
    <property type="component" value="Unassembled WGS sequence"/>
</dbReference>
<evidence type="ECO:0000259" key="1">
    <source>
        <dbReference type="SMART" id="SM01245"/>
    </source>
</evidence>
<protein>
    <recommendedName>
        <fullName evidence="1">RNA-binding protein KhpB N-terminal domain-containing protein</fullName>
    </recommendedName>
</protein>
<gene>
    <name evidence="2" type="ORF">BTO30_08200</name>
</gene>
<dbReference type="PANTHER" id="PTHR38032:SF1">
    <property type="entry name" value="RNA-BINDING PROTEIN KHPB N-TERMINAL DOMAIN-CONTAINING PROTEIN"/>
    <property type="match status" value="1"/>
</dbReference>
<name>A0A1Q8Q5K0_9BACI</name>
<comment type="caution">
    <text evidence="2">The sequence shown here is derived from an EMBL/GenBank/DDBJ whole genome shotgun (WGS) entry which is preliminary data.</text>
</comment>
<accession>A0A1Q8Q5K0</accession>
<dbReference type="Pfam" id="PF14804">
    <property type="entry name" value="Jag_N"/>
    <property type="match status" value="1"/>
</dbReference>
<dbReference type="InterPro" id="IPR005646">
    <property type="entry name" value="FapA"/>
</dbReference>
<dbReference type="RefSeq" id="WP_075398245.1">
    <property type="nucleotide sequence ID" value="NZ_MSDU01000015.1"/>
</dbReference>
<dbReference type="SMART" id="SM01245">
    <property type="entry name" value="Jag_N"/>
    <property type="match status" value="1"/>
</dbReference>
<dbReference type="Gene3D" id="3.30.30.80">
    <property type="entry name" value="probable RNA-binding protein from clostridium symbiosum atcc 14940"/>
    <property type="match status" value="1"/>
</dbReference>
<dbReference type="Pfam" id="PF20250">
    <property type="entry name" value="FapA_N"/>
    <property type="match status" value="1"/>
</dbReference>
<dbReference type="InterPro" id="IPR046865">
    <property type="entry name" value="FapA_b_solenoid"/>
</dbReference>
<dbReference type="InterPro" id="IPR046866">
    <property type="entry name" value="FapA_N"/>
</dbReference>
<evidence type="ECO:0000313" key="2">
    <source>
        <dbReference type="EMBL" id="OLN22624.1"/>
    </source>
</evidence>
<dbReference type="AlphaFoldDB" id="A0A1Q8Q5K0"/>
<feature type="domain" description="RNA-binding protein KhpB N-terminal" evidence="1">
    <location>
        <begin position="5"/>
        <end position="56"/>
    </location>
</feature>
<dbReference type="EMBL" id="MSDU01000015">
    <property type="protein sequence ID" value="OLN22624.1"/>
    <property type="molecule type" value="Genomic_DNA"/>
</dbReference>
<dbReference type="InterPro" id="IPR038247">
    <property type="entry name" value="Jag_N_dom_sf"/>
</dbReference>
<dbReference type="InterPro" id="IPR032782">
    <property type="entry name" value="KhpB_N"/>
</dbReference>
<keyword evidence="3" id="KW-1185">Reference proteome</keyword>
<dbReference type="STRING" id="1714264.BTO30_08200"/>
<reference evidence="2 3" key="1">
    <citation type="submission" date="2016-12" db="EMBL/GenBank/DDBJ databases">
        <title>Domibacillus antri genome sequencing.</title>
        <authorList>
            <person name="Verma A."/>
            <person name="Krishnamurthi S."/>
        </authorList>
    </citation>
    <scope>NUCLEOTIDE SEQUENCE [LARGE SCALE GENOMIC DNA]</scope>
    <source>
        <strain evidence="2 3">XD80</strain>
    </source>
</reference>
<sequence>MQSIISKGKNIKEAIDVGLLLLEAKKSEVNIEILQQETKSFFKLKSKEAIVKITKLEQNPNQEQPYKEEKDPIKLMDEFLHHIPDPGSESLVDLKPKPRPAPKSNELAGKVWVKNGELFCQSSPTHYPLVTIPDGVKVYRNEQLITEKSFVMTDIDFYEVQLETEEKETVWKVVMDPHKLRVELHIEPGYKITRSLLDTEPAQHIELMIDEKKETYNTLSYQEVMDKLEELRVKHGFHQNEIVKAMDAAEPGVFTIASGIEPIPGTDGWIEFQINTETQIGPRETENGRVDYREMKTIPNVESGTVIAIVHPPIPGQPGRTVTNEPLPAPQTIPISVQSGRGIAIIDNKIIAIESGRPHVEKRRSIAKVSIMQKLTHPGNVDLSSGNIHFAGDVEVLGEVSERMVIDAEGNIIVHQSVNMATLTASGAVLTHGSIIGSDVSAGKNNMIVTELGHLLGPINQDLAKIIQLIKQLMLSPGFKASDFSRGGLQPLMNILLEKRFKPFPALVKEYVETVKRNENYLSDKVWAETAKSLSQLFLSLSSEAISIGWMTELSEKLKELHELSQMPVEPNSYITVPNVLSSRLYCSGNVTILGQGSVNTKIYAGGKLTINGALRGGEVFGRFGAEINEAGAESRTPTIIAVPGDQKIYINKAMDGTSIKIGNVQYKFSETRSRVIAYLNKHGRISFE</sequence>